<reference evidence="5" key="1">
    <citation type="submission" date="2019-10" db="EMBL/GenBank/DDBJ databases">
        <authorList>
            <person name="Zhang R."/>
            <person name="Pan Y."/>
            <person name="Wang J."/>
            <person name="Ma R."/>
            <person name="Yu S."/>
        </authorList>
    </citation>
    <scope>NUCLEOTIDE SEQUENCE</scope>
    <source>
        <strain evidence="5">LA-IB0</strain>
        <tissue evidence="5">Leaf</tissue>
    </source>
</reference>
<dbReference type="InterPro" id="IPR039361">
    <property type="entry name" value="Cyclin"/>
</dbReference>
<feature type="domain" description="Cyclin-like" evidence="4">
    <location>
        <begin position="85"/>
        <end position="176"/>
    </location>
</feature>
<evidence type="ECO:0000256" key="1">
    <source>
        <dbReference type="ARBA" id="ARBA00022618"/>
    </source>
</evidence>
<dbReference type="SMART" id="SM00385">
    <property type="entry name" value="CYCLIN"/>
    <property type="match status" value="1"/>
</dbReference>
<dbReference type="Gene3D" id="1.10.472.10">
    <property type="entry name" value="Cyclin-like"/>
    <property type="match status" value="2"/>
</dbReference>
<dbReference type="Pfam" id="PF00134">
    <property type="entry name" value="Cyclin_N"/>
    <property type="match status" value="1"/>
</dbReference>
<evidence type="ECO:0000313" key="5">
    <source>
        <dbReference type="EMBL" id="KAG8377536.1"/>
    </source>
</evidence>
<dbReference type="Proteomes" id="UP000826271">
    <property type="component" value="Unassembled WGS sequence"/>
</dbReference>
<organism evidence="5 6">
    <name type="scientific">Buddleja alternifolia</name>
    <dbReference type="NCBI Taxonomy" id="168488"/>
    <lineage>
        <taxon>Eukaryota</taxon>
        <taxon>Viridiplantae</taxon>
        <taxon>Streptophyta</taxon>
        <taxon>Embryophyta</taxon>
        <taxon>Tracheophyta</taxon>
        <taxon>Spermatophyta</taxon>
        <taxon>Magnoliopsida</taxon>
        <taxon>eudicotyledons</taxon>
        <taxon>Gunneridae</taxon>
        <taxon>Pentapetalae</taxon>
        <taxon>asterids</taxon>
        <taxon>lamiids</taxon>
        <taxon>Lamiales</taxon>
        <taxon>Scrophulariaceae</taxon>
        <taxon>Buddlejeae</taxon>
        <taxon>Buddleja</taxon>
    </lineage>
</organism>
<dbReference type="EMBL" id="WHWC01000008">
    <property type="protein sequence ID" value="KAG8377536.1"/>
    <property type="molecule type" value="Genomic_DNA"/>
</dbReference>
<dbReference type="PANTHER" id="PTHR10177">
    <property type="entry name" value="CYCLINS"/>
    <property type="match status" value="1"/>
</dbReference>
<dbReference type="AlphaFoldDB" id="A0AAV6XAT1"/>
<evidence type="ECO:0000256" key="2">
    <source>
        <dbReference type="ARBA" id="ARBA00023306"/>
    </source>
</evidence>
<keyword evidence="1" id="KW-0132">Cell division</keyword>
<dbReference type="InterPro" id="IPR006671">
    <property type="entry name" value="Cyclin_N"/>
</dbReference>
<accession>A0AAV6XAT1</accession>
<dbReference type="InterPro" id="IPR036915">
    <property type="entry name" value="Cyclin-like_sf"/>
</dbReference>
<comment type="caution">
    <text evidence="5">The sequence shown here is derived from an EMBL/GenBank/DDBJ whole genome shotgun (WGS) entry which is preliminary data.</text>
</comment>
<keyword evidence="3" id="KW-0195">Cyclin</keyword>
<evidence type="ECO:0000313" key="6">
    <source>
        <dbReference type="Proteomes" id="UP000826271"/>
    </source>
</evidence>
<name>A0AAV6XAT1_9LAMI</name>
<evidence type="ECO:0000256" key="3">
    <source>
        <dbReference type="RuleBase" id="RU000383"/>
    </source>
</evidence>
<dbReference type="CDD" id="cd20543">
    <property type="entry name" value="CYCLIN_AtCycD-like_rpt1"/>
    <property type="match status" value="1"/>
</dbReference>
<evidence type="ECO:0000259" key="4">
    <source>
        <dbReference type="SMART" id="SM00385"/>
    </source>
</evidence>
<keyword evidence="2" id="KW-0131">Cell cycle</keyword>
<comment type="similarity">
    <text evidence="3">Belongs to the cyclin family.</text>
</comment>
<sequence>MDLSPTSLLLCKENEASFHQEEEMDEFASIGDDDNDDDDDEYIEMLLHREIFTTCGLQIHDGDWIIRARLDGIHYILTVCSLTHFNLYLYCKREILGFRFQTAYLSVTYLDRFLSRRSILREKCWAIRLVSIACLSLAAKMEECMVPALSEFCLDDDQDYNFESSVIQRMELLVLNTLEWKMGSITTPFAFIHFFVKKLITGNCLQINGLSRIVQLILGAMRDVEIMCRHRPCVIAAAATLVVVDQDLTRDALQLKIAPFTTSGALKIEDVISCYYQVKELEMERLKLEEGIIKSPDLSPIQLQRTHEAGVNCSAAKRKRLIFTQFGDISGKKQKQ</sequence>
<dbReference type="InterPro" id="IPR013763">
    <property type="entry name" value="Cyclin-like_dom"/>
</dbReference>
<dbReference type="GO" id="GO:0051301">
    <property type="term" value="P:cell division"/>
    <property type="evidence" value="ECO:0007669"/>
    <property type="project" value="UniProtKB-KW"/>
</dbReference>
<gene>
    <name evidence="5" type="ORF">BUALT_Bualt08G0043400</name>
</gene>
<keyword evidence="6" id="KW-1185">Reference proteome</keyword>
<proteinExistence type="inferred from homology"/>
<dbReference type="SUPFAM" id="SSF47954">
    <property type="entry name" value="Cyclin-like"/>
    <property type="match status" value="1"/>
</dbReference>
<protein>
    <recommendedName>
        <fullName evidence="4">Cyclin-like domain-containing protein</fullName>
    </recommendedName>
</protein>